<dbReference type="EMBL" id="SNXY01000006">
    <property type="protein sequence ID" value="TDP87530.1"/>
    <property type="molecule type" value="Genomic_DNA"/>
</dbReference>
<protein>
    <submittedName>
        <fullName evidence="2">Uncharacterized protein (DUF983 family)</fullName>
    </submittedName>
</protein>
<keyword evidence="1" id="KW-0472">Membrane</keyword>
<keyword evidence="1" id="KW-0812">Transmembrane</keyword>
<sequence>MPTETWTPAADRADLALPKRSLWQAVKRGFACRCPACGKGRLFRAYIKPVATCEACGEDLSHQRADDAPPYFTIVVVGHVVVPAILYVETHYKPDVYLQLLVWLPLTLILSLVLLQPIKGAVIGWQWAYYMHGFNPLGADDEDRTHRPVAEGDVG</sequence>
<gene>
    <name evidence="2" type="ORF">EDD54_1427</name>
</gene>
<comment type="caution">
    <text evidence="2">The sequence shown here is derived from an EMBL/GenBank/DDBJ whole genome shotgun (WGS) entry which is preliminary data.</text>
</comment>
<name>A0A4R6RLV4_9HYPH</name>
<organism evidence="2 3">
    <name type="scientific">Oharaeibacter diazotrophicus</name>
    <dbReference type="NCBI Taxonomy" id="1920512"/>
    <lineage>
        <taxon>Bacteria</taxon>
        <taxon>Pseudomonadati</taxon>
        <taxon>Pseudomonadota</taxon>
        <taxon>Alphaproteobacteria</taxon>
        <taxon>Hyphomicrobiales</taxon>
        <taxon>Pleomorphomonadaceae</taxon>
        <taxon>Oharaeibacter</taxon>
    </lineage>
</organism>
<evidence type="ECO:0000313" key="2">
    <source>
        <dbReference type="EMBL" id="TDP87530.1"/>
    </source>
</evidence>
<accession>A0A4R6RLV4</accession>
<keyword evidence="1" id="KW-1133">Transmembrane helix</keyword>
<dbReference type="NCBIfam" id="NF004633">
    <property type="entry name" value="PRK05978.1"/>
    <property type="match status" value="1"/>
</dbReference>
<dbReference type="Pfam" id="PF06170">
    <property type="entry name" value="DUF983"/>
    <property type="match status" value="1"/>
</dbReference>
<proteinExistence type="predicted"/>
<dbReference type="AlphaFoldDB" id="A0A4R6RLV4"/>
<dbReference type="RefSeq" id="WP_126535357.1">
    <property type="nucleotide sequence ID" value="NZ_BSPM01000008.1"/>
</dbReference>
<feature type="transmembrane region" description="Helical" evidence="1">
    <location>
        <begin position="96"/>
        <end position="115"/>
    </location>
</feature>
<dbReference type="OrthoDB" id="9799456at2"/>
<evidence type="ECO:0000256" key="1">
    <source>
        <dbReference type="SAM" id="Phobius"/>
    </source>
</evidence>
<dbReference type="Proteomes" id="UP000294547">
    <property type="component" value="Unassembled WGS sequence"/>
</dbReference>
<feature type="transmembrane region" description="Helical" evidence="1">
    <location>
        <begin position="71"/>
        <end position="90"/>
    </location>
</feature>
<evidence type="ECO:0000313" key="3">
    <source>
        <dbReference type="Proteomes" id="UP000294547"/>
    </source>
</evidence>
<keyword evidence="3" id="KW-1185">Reference proteome</keyword>
<reference evidence="2 3" key="1">
    <citation type="submission" date="2019-03" db="EMBL/GenBank/DDBJ databases">
        <title>Genomic Encyclopedia of Type Strains, Phase IV (KMG-IV): sequencing the most valuable type-strain genomes for metagenomic binning, comparative biology and taxonomic classification.</title>
        <authorList>
            <person name="Goeker M."/>
        </authorList>
    </citation>
    <scope>NUCLEOTIDE SEQUENCE [LARGE SCALE GENOMIC DNA]</scope>
    <source>
        <strain evidence="2 3">DSM 102969</strain>
    </source>
</reference>
<dbReference type="InterPro" id="IPR009325">
    <property type="entry name" value="DUF983"/>
</dbReference>